<name>A0ACB9HVK1_9ASTR</name>
<organism evidence="1 2">
    <name type="scientific">Smallanthus sonchifolius</name>
    <dbReference type="NCBI Taxonomy" id="185202"/>
    <lineage>
        <taxon>Eukaryota</taxon>
        <taxon>Viridiplantae</taxon>
        <taxon>Streptophyta</taxon>
        <taxon>Embryophyta</taxon>
        <taxon>Tracheophyta</taxon>
        <taxon>Spermatophyta</taxon>
        <taxon>Magnoliopsida</taxon>
        <taxon>eudicotyledons</taxon>
        <taxon>Gunneridae</taxon>
        <taxon>Pentapetalae</taxon>
        <taxon>asterids</taxon>
        <taxon>campanulids</taxon>
        <taxon>Asterales</taxon>
        <taxon>Asteraceae</taxon>
        <taxon>Asteroideae</taxon>
        <taxon>Heliantheae alliance</taxon>
        <taxon>Millerieae</taxon>
        <taxon>Smallanthus</taxon>
    </lineage>
</organism>
<proteinExistence type="predicted"/>
<dbReference type="Proteomes" id="UP001056120">
    <property type="component" value="Linkage Group LG11"/>
</dbReference>
<gene>
    <name evidence="1" type="ORF">L1987_34766</name>
</gene>
<evidence type="ECO:0000313" key="2">
    <source>
        <dbReference type="Proteomes" id="UP001056120"/>
    </source>
</evidence>
<protein>
    <submittedName>
        <fullName evidence="1">Uncharacterized protein</fullName>
    </submittedName>
</protein>
<comment type="caution">
    <text evidence="1">The sequence shown here is derived from an EMBL/GenBank/DDBJ whole genome shotgun (WGS) entry which is preliminary data.</text>
</comment>
<sequence length="83" mass="9215">MVNLIPVDSVWYSTYMSIGTGNKIGQIIKIEIRNLRDARNDTHTSVWIWSSRSGPDPPYNGPWGTGDTSHGTCDQIDPWGALP</sequence>
<reference evidence="2" key="1">
    <citation type="journal article" date="2022" name="Mol. Ecol. Resour.">
        <title>The genomes of chicory, endive, great burdock and yacon provide insights into Asteraceae palaeo-polyploidization history and plant inulin production.</title>
        <authorList>
            <person name="Fan W."/>
            <person name="Wang S."/>
            <person name="Wang H."/>
            <person name="Wang A."/>
            <person name="Jiang F."/>
            <person name="Liu H."/>
            <person name="Zhao H."/>
            <person name="Xu D."/>
            <person name="Zhang Y."/>
        </authorList>
    </citation>
    <scope>NUCLEOTIDE SEQUENCE [LARGE SCALE GENOMIC DNA]</scope>
    <source>
        <strain evidence="2">cv. Yunnan</strain>
    </source>
</reference>
<accession>A0ACB9HVK1</accession>
<reference evidence="1 2" key="2">
    <citation type="journal article" date="2022" name="Mol. Ecol. Resour.">
        <title>The genomes of chicory, endive, great burdock and yacon provide insights into Asteraceae paleo-polyploidization history and plant inulin production.</title>
        <authorList>
            <person name="Fan W."/>
            <person name="Wang S."/>
            <person name="Wang H."/>
            <person name="Wang A."/>
            <person name="Jiang F."/>
            <person name="Liu H."/>
            <person name="Zhao H."/>
            <person name="Xu D."/>
            <person name="Zhang Y."/>
        </authorList>
    </citation>
    <scope>NUCLEOTIDE SEQUENCE [LARGE SCALE GENOMIC DNA]</scope>
    <source>
        <strain evidence="2">cv. Yunnan</strain>
        <tissue evidence="1">Leaves</tissue>
    </source>
</reference>
<evidence type="ECO:0000313" key="1">
    <source>
        <dbReference type="EMBL" id="KAI3799468.1"/>
    </source>
</evidence>
<dbReference type="EMBL" id="CM042028">
    <property type="protein sequence ID" value="KAI3799468.1"/>
    <property type="molecule type" value="Genomic_DNA"/>
</dbReference>
<keyword evidence="2" id="KW-1185">Reference proteome</keyword>